<keyword evidence="3" id="KW-1185">Reference proteome</keyword>
<evidence type="ECO:0000313" key="2">
    <source>
        <dbReference type="EMBL" id="KIN99838.1"/>
    </source>
</evidence>
<dbReference type="EMBL" id="KN832001">
    <property type="protein sequence ID" value="KIN99838.1"/>
    <property type="molecule type" value="Genomic_DNA"/>
</dbReference>
<dbReference type="OrthoDB" id="3239511at2759"/>
<reference evidence="3" key="2">
    <citation type="submission" date="2015-01" db="EMBL/GenBank/DDBJ databases">
        <title>Evolutionary Origins and Diversification of the Mycorrhizal Mutualists.</title>
        <authorList>
            <consortium name="DOE Joint Genome Institute"/>
            <consortium name="Mycorrhizal Genomics Consortium"/>
            <person name="Kohler A."/>
            <person name="Kuo A."/>
            <person name="Nagy L.G."/>
            <person name="Floudas D."/>
            <person name="Copeland A."/>
            <person name="Barry K.W."/>
            <person name="Cichocki N."/>
            <person name="Veneault-Fourrey C."/>
            <person name="LaButti K."/>
            <person name="Lindquist E.A."/>
            <person name="Lipzen A."/>
            <person name="Lundell T."/>
            <person name="Morin E."/>
            <person name="Murat C."/>
            <person name="Riley R."/>
            <person name="Ohm R."/>
            <person name="Sun H."/>
            <person name="Tunlid A."/>
            <person name="Henrissat B."/>
            <person name="Grigoriev I.V."/>
            <person name="Hibbett D.S."/>
            <person name="Martin F."/>
        </authorList>
    </citation>
    <scope>NUCLEOTIDE SEQUENCE [LARGE SCALE GENOMIC DNA]</scope>
    <source>
        <strain evidence="3">Marx 270</strain>
    </source>
</reference>
<gene>
    <name evidence="2" type="ORF">M404DRAFT_30103</name>
</gene>
<dbReference type="Proteomes" id="UP000054217">
    <property type="component" value="Unassembled WGS sequence"/>
</dbReference>
<sequence>MIEDELLVFRGELKVYRSCIRCLHDTGLKDNWNFPKAHLWKHVTHDIWSKGAVCNYSAWPNEKMHGPLKDAYQDRSNRKDVAGQILCIDHHQFAIKLIQARIDAENKCVTHFTDDKDNDEPFEGNTRLSAPQKPSTLSDVENTHWDDWVFEGFHRRLEIFLNACLPTYGYPLNVWIRLQGTDTVREYRYLKVNYASVVDWKVAVNHIRCSPSFHGMPEDFTDALCNIDSDSSGANSHLDHSDDDETSDLEELQEWQRIMHKPPLDASAPQLRSVYKPPLDASAPQLRSLHQ</sequence>
<organism evidence="2 3">
    <name type="scientific">Pisolithus tinctorius Marx 270</name>
    <dbReference type="NCBI Taxonomy" id="870435"/>
    <lineage>
        <taxon>Eukaryota</taxon>
        <taxon>Fungi</taxon>
        <taxon>Dikarya</taxon>
        <taxon>Basidiomycota</taxon>
        <taxon>Agaricomycotina</taxon>
        <taxon>Agaricomycetes</taxon>
        <taxon>Agaricomycetidae</taxon>
        <taxon>Boletales</taxon>
        <taxon>Sclerodermatineae</taxon>
        <taxon>Pisolithaceae</taxon>
        <taxon>Pisolithus</taxon>
    </lineage>
</organism>
<evidence type="ECO:0000313" key="3">
    <source>
        <dbReference type="Proteomes" id="UP000054217"/>
    </source>
</evidence>
<name>A0A0C3NXH9_PISTI</name>
<proteinExistence type="predicted"/>
<feature type="compositionally biased region" description="Acidic residues" evidence="1">
    <location>
        <begin position="241"/>
        <end position="253"/>
    </location>
</feature>
<feature type="region of interest" description="Disordered" evidence="1">
    <location>
        <begin position="232"/>
        <end position="291"/>
    </location>
</feature>
<evidence type="ECO:0000256" key="1">
    <source>
        <dbReference type="SAM" id="MobiDB-lite"/>
    </source>
</evidence>
<dbReference type="AlphaFoldDB" id="A0A0C3NXH9"/>
<dbReference type="InParanoid" id="A0A0C3NXH9"/>
<feature type="compositionally biased region" description="Polar residues" evidence="1">
    <location>
        <begin position="126"/>
        <end position="138"/>
    </location>
</feature>
<accession>A0A0C3NXH9</accession>
<feature type="region of interest" description="Disordered" evidence="1">
    <location>
        <begin position="119"/>
        <end position="138"/>
    </location>
</feature>
<reference evidence="2 3" key="1">
    <citation type="submission" date="2014-04" db="EMBL/GenBank/DDBJ databases">
        <authorList>
            <consortium name="DOE Joint Genome Institute"/>
            <person name="Kuo A."/>
            <person name="Kohler A."/>
            <person name="Costa M.D."/>
            <person name="Nagy L.G."/>
            <person name="Floudas D."/>
            <person name="Copeland A."/>
            <person name="Barry K.W."/>
            <person name="Cichocki N."/>
            <person name="Veneault-Fourrey C."/>
            <person name="LaButti K."/>
            <person name="Lindquist E.A."/>
            <person name="Lipzen A."/>
            <person name="Lundell T."/>
            <person name="Morin E."/>
            <person name="Murat C."/>
            <person name="Sun H."/>
            <person name="Tunlid A."/>
            <person name="Henrissat B."/>
            <person name="Grigoriev I.V."/>
            <person name="Hibbett D.S."/>
            <person name="Martin F."/>
            <person name="Nordberg H.P."/>
            <person name="Cantor M.N."/>
            <person name="Hua S.X."/>
        </authorList>
    </citation>
    <scope>NUCLEOTIDE SEQUENCE [LARGE SCALE GENOMIC DNA]</scope>
    <source>
        <strain evidence="2 3">Marx 270</strain>
    </source>
</reference>
<protein>
    <submittedName>
        <fullName evidence="2">Uncharacterized protein</fullName>
    </submittedName>
</protein>
<dbReference type="HOGENOM" id="CLU_956819_0_0_1"/>